<evidence type="ECO:0000259" key="3">
    <source>
        <dbReference type="Pfam" id="PF01408"/>
    </source>
</evidence>
<evidence type="ECO:0000313" key="5">
    <source>
        <dbReference type="EMBL" id="MQT11795.1"/>
    </source>
</evidence>
<sequence length="339" mass="37069">MTIETPARPYRFGVLSTARIAVEKVIPGIQRSRLARVTAIASRDGERAKAAAGRLGIETAYGSYEEMLADPEIDAIYNPLPNNLHVDWTIKAVEAGKAVLCEKPIGMNAADAERLRALPADAFVQEAFMVRFHPQWLRAREIVRSGDAGALRAINMFFSYFNVDPQNIRNSPETGGGALLDIGCYPITAARYFFEAEPVRVAGLIENHPVFGIDRLTSAILDFGDGRRADFTVSTEIVPYQRLNLFGLKKRIEIMIPANAPQAEETLIAVDDGSIHGGGSAVLETIPVSDQYAEQADAFARMARGEAPRQYGIENAIQGMKIIDAIFRSAQSGRFEAVV</sequence>
<name>A0A6A7XZB2_9HYPH</name>
<dbReference type="Pfam" id="PF01408">
    <property type="entry name" value="GFO_IDH_MocA"/>
    <property type="match status" value="1"/>
</dbReference>
<gene>
    <name evidence="5" type="ORF">F0357_03715</name>
</gene>
<dbReference type="Gene3D" id="3.40.50.720">
    <property type="entry name" value="NAD(P)-binding Rossmann-like Domain"/>
    <property type="match status" value="1"/>
</dbReference>
<evidence type="ECO:0000256" key="1">
    <source>
        <dbReference type="ARBA" id="ARBA00010928"/>
    </source>
</evidence>
<feature type="domain" description="Gfo/Idh/MocA-like oxidoreductase N-terminal" evidence="3">
    <location>
        <begin position="12"/>
        <end position="118"/>
    </location>
</feature>
<dbReference type="InterPro" id="IPR055170">
    <property type="entry name" value="GFO_IDH_MocA-like_dom"/>
</dbReference>
<keyword evidence="6" id="KW-1185">Reference proteome</keyword>
<dbReference type="Gene3D" id="3.30.360.10">
    <property type="entry name" value="Dihydrodipicolinate Reductase, domain 2"/>
    <property type="match status" value="1"/>
</dbReference>
<dbReference type="Pfam" id="PF22725">
    <property type="entry name" value="GFO_IDH_MocA_C3"/>
    <property type="match status" value="1"/>
</dbReference>
<feature type="domain" description="GFO/IDH/MocA-like oxidoreductase" evidence="4">
    <location>
        <begin position="136"/>
        <end position="252"/>
    </location>
</feature>
<accession>A0A6A7XZB2</accession>
<dbReference type="RefSeq" id="WP_153478894.1">
    <property type="nucleotide sequence ID" value="NZ_VWNA01000001.1"/>
</dbReference>
<dbReference type="InterPro" id="IPR050984">
    <property type="entry name" value="Gfo/Idh/MocA_domain"/>
</dbReference>
<evidence type="ECO:0000259" key="4">
    <source>
        <dbReference type="Pfam" id="PF22725"/>
    </source>
</evidence>
<comment type="caution">
    <text evidence="5">The sequence shown here is derived from an EMBL/GenBank/DDBJ whole genome shotgun (WGS) entry which is preliminary data.</text>
</comment>
<dbReference type="SUPFAM" id="SSF55347">
    <property type="entry name" value="Glyceraldehyde-3-phosphate dehydrogenase-like, C-terminal domain"/>
    <property type="match status" value="1"/>
</dbReference>
<reference evidence="5 6" key="1">
    <citation type="submission" date="2019-09" db="EMBL/GenBank/DDBJ databases">
        <title>Segnochrobactrum spirostomi gen. nov., sp. nov., isolated from the ciliate Spirostomum cf. yagiui and description of a novel family, Segnochrobactraceae fam. nov. within the order Rhizobiales of the class Alphaproteobacteria.</title>
        <authorList>
            <person name="Akter S."/>
            <person name="Shazib S.U.A."/>
            <person name="Shin M.K."/>
        </authorList>
    </citation>
    <scope>NUCLEOTIDE SEQUENCE [LARGE SCALE GENOMIC DNA]</scope>
    <source>
        <strain evidence="5 6">Sp-1</strain>
    </source>
</reference>
<dbReference type="InterPro" id="IPR036291">
    <property type="entry name" value="NAD(P)-bd_dom_sf"/>
</dbReference>
<dbReference type="GO" id="GO:0000166">
    <property type="term" value="F:nucleotide binding"/>
    <property type="evidence" value="ECO:0007669"/>
    <property type="project" value="InterPro"/>
</dbReference>
<dbReference type="PANTHER" id="PTHR22604:SF105">
    <property type="entry name" value="TRANS-1,2-DIHYDROBENZENE-1,2-DIOL DEHYDROGENASE"/>
    <property type="match status" value="1"/>
</dbReference>
<dbReference type="AlphaFoldDB" id="A0A6A7XZB2"/>
<evidence type="ECO:0000313" key="6">
    <source>
        <dbReference type="Proteomes" id="UP000332515"/>
    </source>
</evidence>
<organism evidence="5 6">
    <name type="scientific">Segnochrobactrum spirostomi</name>
    <dbReference type="NCBI Taxonomy" id="2608987"/>
    <lineage>
        <taxon>Bacteria</taxon>
        <taxon>Pseudomonadati</taxon>
        <taxon>Pseudomonadota</taxon>
        <taxon>Alphaproteobacteria</taxon>
        <taxon>Hyphomicrobiales</taxon>
        <taxon>Segnochrobactraceae</taxon>
        <taxon>Segnochrobactrum</taxon>
    </lineage>
</organism>
<dbReference type="SUPFAM" id="SSF51735">
    <property type="entry name" value="NAD(P)-binding Rossmann-fold domains"/>
    <property type="match status" value="1"/>
</dbReference>
<protein>
    <submittedName>
        <fullName evidence="5">Gfo/Idh/MocA family oxidoreductase</fullName>
    </submittedName>
</protein>
<keyword evidence="2" id="KW-0560">Oxidoreductase</keyword>
<dbReference type="PANTHER" id="PTHR22604">
    <property type="entry name" value="OXIDOREDUCTASES"/>
    <property type="match status" value="1"/>
</dbReference>
<dbReference type="InterPro" id="IPR000683">
    <property type="entry name" value="Gfo/Idh/MocA-like_OxRdtase_N"/>
</dbReference>
<dbReference type="Proteomes" id="UP000332515">
    <property type="component" value="Unassembled WGS sequence"/>
</dbReference>
<evidence type="ECO:0000256" key="2">
    <source>
        <dbReference type="ARBA" id="ARBA00023002"/>
    </source>
</evidence>
<comment type="similarity">
    <text evidence="1">Belongs to the Gfo/Idh/MocA family.</text>
</comment>
<dbReference type="EMBL" id="VWNA01000001">
    <property type="protein sequence ID" value="MQT11795.1"/>
    <property type="molecule type" value="Genomic_DNA"/>
</dbReference>
<proteinExistence type="inferred from homology"/>
<dbReference type="GO" id="GO:0016491">
    <property type="term" value="F:oxidoreductase activity"/>
    <property type="evidence" value="ECO:0007669"/>
    <property type="project" value="UniProtKB-KW"/>
</dbReference>